<organism evidence="8 9">
    <name type="scientific">Gossypium arboreum</name>
    <name type="common">Tree cotton</name>
    <name type="synonym">Gossypium nanking</name>
    <dbReference type="NCBI Taxonomy" id="29729"/>
    <lineage>
        <taxon>Eukaryota</taxon>
        <taxon>Viridiplantae</taxon>
        <taxon>Streptophyta</taxon>
        <taxon>Embryophyta</taxon>
        <taxon>Tracheophyta</taxon>
        <taxon>Spermatophyta</taxon>
        <taxon>Magnoliopsida</taxon>
        <taxon>eudicotyledons</taxon>
        <taxon>Gunneridae</taxon>
        <taxon>Pentapetalae</taxon>
        <taxon>rosids</taxon>
        <taxon>malvids</taxon>
        <taxon>Malvales</taxon>
        <taxon>Malvaceae</taxon>
        <taxon>Malvoideae</taxon>
        <taxon>Gossypium</taxon>
    </lineage>
</organism>
<sequence>MRYYNCFILFFALRIFIVHDKDNIQCECQSKTTQIKTKTPPKSKSMPIAMAVKYTQLHLFSVILWLSLYLLFFGWCHLLDISHQVSTSHHHRHHNRKVLATKFDFTPFLHHKHQSQVPVAHPQPSGNDIDPRYGVEKRLVPTGPNPLHH</sequence>
<keyword evidence="4" id="KW-0379">Hydroxylation</keyword>
<keyword evidence="9" id="KW-1185">Reference proteome</keyword>
<evidence type="ECO:0000256" key="3">
    <source>
        <dbReference type="ARBA" id="ARBA00022782"/>
    </source>
</evidence>
<gene>
    <name evidence="8" type="ORF">PVK06_022495</name>
</gene>
<accession>A0ABR0P8N7</accession>
<keyword evidence="6" id="KW-0812">Transmembrane</keyword>
<keyword evidence="6" id="KW-0472">Membrane</keyword>
<keyword evidence="2" id="KW-0217">Developmental protein</keyword>
<feature type="chain" id="PRO_5045636097" description="CLAVATA3/ESR (CLE)-related protein 12-like" evidence="7">
    <location>
        <begin position="21"/>
        <end position="149"/>
    </location>
</feature>
<keyword evidence="3" id="KW-0221">Differentiation</keyword>
<keyword evidence="6" id="KW-1133">Transmembrane helix</keyword>
<keyword evidence="7" id="KW-0732">Signal</keyword>
<dbReference type="PANTHER" id="PTHR34359:SF24">
    <property type="entry name" value="INACTIVE PROTEIN FON2 SPARE1"/>
    <property type="match status" value="1"/>
</dbReference>
<evidence type="ECO:0000256" key="7">
    <source>
        <dbReference type="SAM" id="SignalP"/>
    </source>
</evidence>
<evidence type="ECO:0000313" key="8">
    <source>
        <dbReference type="EMBL" id="KAK5817569.1"/>
    </source>
</evidence>
<dbReference type="InterPro" id="IPR039618">
    <property type="entry name" value="CLE9-13"/>
</dbReference>
<evidence type="ECO:0000256" key="5">
    <source>
        <dbReference type="SAM" id="MobiDB-lite"/>
    </source>
</evidence>
<dbReference type="EMBL" id="JARKNE010000007">
    <property type="protein sequence ID" value="KAK5817569.1"/>
    <property type="molecule type" value="Genomic_DNA"/>
</dbReference>
<feature type="compositionally biased region" description="Basic and acidic residues" evidence="5">
    <location>
        <begin position="129"/>
        <end position="139"/>
    </location>
</feature>
<name>A0ABR0P8N7_GOSAR</name>
<evidence type="ECO:0000256" key="2">
    <source>
        <dbReference type="ARBA" id="ARBA00022473"/>
    </source>
</evidence>
<feature type="transmembrane region" description="Helical" evidence="6">
    <location>
        <begin position="54"/>
        <end position="75"/>
    </location>
</feature>
<feature type="signal peptide" evidence="7">
    <location>
        <begin position="1"/>
        <end position="20"/>
    </location>
</feature>
<evidence type="ECO:0000313" key="9">
    <source>
        <dbReference type="Proteomes" id="UP001358586"/>
    </source>
</evidence>
<comment type="caution">
    <text evidence="8">The sequence shown here is derived from an EMBL/GenBank/DDBJ whole genome shotgun (WGS) entry which is preliminary data.</text>
</comment>
<evidence type="ECO:0000256" key="4">
    <source>
        <dbReference type="ARBA" id="ARBA00023278"/>
    </source>
</evidence>
<evidence type="ECO:0000256" key="6">
    <source>
        <dbReference type="SAM" id="Phobius"/>
    </source>
</evidence>
<evidence type="ECO:0008006" key="10">
    <source>
        <dbReference type="Google" id="ProtNLM"/>
    </source>
</evidence>
<comment type="similarity">
    <text evidence="1">Belongs to the CLV3/ESR signal peptide family.</text>
</comment>
<dbReference type="Proteomes" id="UP001358586">
    <property type="component" value="Chromosome 7"/>
</dbReference>
<evidence type="ECO:0000256" key="1">
    <source>
        <dbReference type="ARBA" id="ARBA00005416"/>
    </source>
</evidence>
<feature type="region of interest" description="Disordered" evidence="5">
    <location>
        <begin position="114"/>
        <end position="149"/>
    </location>
</feature>
<reference evidence="8 9" key="1">
    <citation type="submission" date="2023-03" db="EMBL/GenBank/DDBJ databases">
        <title>WGS of Gossypium arboreum.</title>
        <authorList>
            <person name="Yu D."/>
        </authorList>
    </citation>
    <scope>NUCLEOTIDE SEQUENCE [LARGE SCALE GENOMIC DNA]</scope>
    <source>
        <tissue evidence="8">Leaf</tissue>
    </source>
</reference>
<dbReference type="PANTHER" id="PTHR34359">
    <property type="entry name" value="CLAVATA3/ESR (CLE)-RELATED PROTEIN 10"/>
    <property type="match status" value="1"/>
</dbReference>
<proteinExistence type="inferred from homology"/>
<protein>
    <recommendedName>
        <fullName evidence="10">CLAVATA3/ESR (CLE)-related protein 12-like</fullName>
    </recommendedName>
</protein>